<gene>
    <name evidence="2" type="ORF">FRUB_02454</name>
</gene>
<accession>A0A225DSV7</accession>
<dbReference type="PANTHER" id="PTHR42926:SF1">
    <property type="entry name" value="CIRCADIAN CLOCK OSCILLATOR PROTEIN KAIC 1"/>
    <property type="match status" value="1"/>
</dbReference>
<dbReference type="AlphaFoldDB" id="A0A225DSV7"/>
<proteinExistence type="predicted"/>
<dbReference type="EMBL" id="NIDE01000003">
    <property type="protein sequence ID" value="OWK44522.1"/>
    <property type="molecule type" value="Genomic_DNA"/>
</dbReference>
<name>A0A225DSV7_9BACT</name>
<evidence type="ECO:0000313" key="2">
    <source>
        <dbReference type="EMBL" id="OWK44522.1"/>
    </source>
</evidence>
<dbReference type="SUPFAM" id="SSF52540">
    <property type="entry name" value="P-loop containing nucleoside triphosphate hydrolases"/>
    <property type="match status" value="1"/>
</dbReference>
<dbReference type="InterPro" id="IPR051347">
    <property type="entry name" value="Circadian_clock_KaiC-rel"/>
</dbReference>
<dbReference type="PANTHER" id="PTHR42926">
    <property type="match status" value="1"/>
</dbReference>
<sequence length="155" mass="17290">MKREIESFRPNRVAVDSLSALERVSSPKGFREFVIGLTSFVKHQEMAGLFTATSPQLLGGSSVTETHISTITDSIILLRYVETFGEMRRGLTVLKMRGSMHDKDIREFHIDGSGMHLGRPFRGVSGILSGHFVHAPSDEVQRITDMFADGKPRRS</sequence>
<keyword evidence="3" id="KW-1185">Reference proteome</keyword>
<evidence type="ECO:0000313" key="3">
    <source>
        <dbReference type="Proteomes" id="UP000214646"/>
    </source>
</evidence>
<feature type="domain" description="KaiC" evidence="1">
    <location>
        <begin position="1"/>
        <end position="131"/>
    </location>
</feature>
<dbReference type="Gene3D" id="3.40.50.300">
    <property type="entry name" value="P-loop containing nucleotide triphosphate hydrolases"/>
    <property type="match status" value="1"/>
</dbReference>
<dbReference type="Proteomes" id="UP000214646">
    <property type="component" value="Unassembled WGS sequence"/>
</dbReference>
<reference evidence="3" key="1">
    <citation type="submission" date="2017-06" db="EMBL/GenBank/DDBJ databases">
        <title>Genome analysis of Fimbriiglobus ruber SP5, the first member of the order Planctomycetales with confirmed chitinolytic capability.</title>
        <authorList>
            <person name="Ravin N.V."/>
            <person name="Rakitin A.L."/>
            <person name="Ivanova A.A."/>
            <person name="Beletsky A.V."/>
            <person name="Kulichevskaya I.S."/>
            <person name="Mardanov A.V."/>
            <person name="Dedysh S.N."/>
        </authorList>
    </citation>
    <scope>NUCLEOTIDE SEQUENCE [LARGE SCALE GENOMIC DNA]</scope>
    <source>
        <strain evidence="3">SP5</strain>
    </source>
</reference>
<dbReference type="InterPro" id="IPR010624">
    <property type="entry name" value="KaiC_dom"/>
</dbReference>
<protein>
    <submittedName>
        <fullName evidence="2">Circadian clock protein KaiC</fullName>
    </submittedName>
</protein>
<comment type="caution">
    <text evidence="2">The sequence shown here is derived from an EMBL/GenBank/DDBJ whole genome shotgun (WGS) entry which is preliminary data.</text>
</comment>
<dbReference type="Pfam" id="PF06745">
    <property type="entry name" value="ATPase"/>
    <property type="match status" value="1"/>
</dbReference>
<dbReference type="PROSITE" id="PS51146">
    <property type="entry name" value="KAIC"/>
    <property type="match status" value="1"/>
</dbReference>
<dbReference type="InterPro" id="IPR027417">
    <property type="entry name" value="P-loop_NTPase"/>
</dbReference>
<organism evidence="2 3">
    <name type="scientific">Fimbriiglobus ruber</name>
    <dbReference type="NCBI Taxonomy" id="1908690"/>
    <lineage>
        <taxon>Bacteria</taxon>
        <taxon>Pseudomonadati</taxon>
        <taxon>Planctomycetota</taxon>
        <taxon>Planctomycetia</taxon>
        <taxon>Gemmatales</taxon>
        <taxon>Gemmataceae</taxon>
        <taxon>Fimbriiglobus</taxon>
    </lineage>
</organism>
<evidence type="ECO:0000259" key="1">
    <source>
        <dbReference type="PROSITE" id="PS51146"/>
    </source>
</evidence>
<dbReference type="InterPro" id="IPR014774">
    <property type="entry name" value="KaiC-like_dom"/>
</dbReference>
<dbReference type="GO" id="GO:0005524">
    <property type="term" value="F:ATP binding"/>
    <property type="evidence" value="ECO:0007669"/>
    <property type="project" value="InterPro"/>
</dbReference>